<reference evidence="3" key="1">
    <citation type="submission" date="2015-11" db="EMBL/GenBank/DDBJ databases">
        <authorList>
            <person name="Varghese N."/>
        </authorList>
    </citation>
    <scope>NUCLEOTIDE SEQUENCE [LARGE SCALE GENOMIC DNA]</scope>
    <source>
        <strain evidence="3">JGI-23</strain>
    </source>
</reference>
<dbReference type="PRINTS" id="PR01736">
    <property type="entry name" value="PHPHTRNFRASE"/>
</dbReference>
<evidence type="ECO:0000313" key="3">
    <source>
        <dbReference type="Proteomes" id="UP000199197"/>
    </source>
</evidence>
<evidence type="ECO:0000313" key="2">
    <source>
        <dbReference type="EMBL" id="CUT03196.1"/>
    </source>
</evidence>
<dbReference type="EMBL" id="CZVW01000015">
    <property type="protein sequence ID" value="CUT03196.1"/>
    <property type="molecule type" value="Genomic_DNA"/>
</dbReference>
<dbReference type="AlphaFoldDB" id="A0A0P1NX57"/>
<dbReference type="GO" id="GO:0016772">
    <property type="term" value="F:transferase activity, transferring phosphorus-containing groups"/>
    <property type="evidence" value="ECO:0007669"/>
    <property type="project" value="InterPro"/>
</dbReference>
<dbReference type="Pfam" id="PF02896">
    <property type="entry name" value="PEP-utilizers_C"/>
    <property type="match status" value="1"/>
</dbReference>
<dbReference type="OrthoDB" id="9765468at2"/>
<sequence>MAEERAREVDFFSIGTNDLIQYTLAVDRGNETVAKIFQEFHPAVLRLIQFVIESAHRSKIPVSMCGEMAGDPLATILLVGLGLDEFSTVPKSIPKIKQIIRSIKFKDAKRISKRALIFKTQSEVIDYLRKELKDLISEFEI</sequence>
<protein>
    <submittedName>
        <fullName evidence="2">PEP-utilising enzyme, TIM barrel domain</fullName>
    </submittedName>
</protein>
<gene>
    <name evidence="2" type="ORF">JGI23_01422</name>
</gene>
<keyword evidence="3" id="KW-1185">Reference proteome</keyword>
<evidence type="ECO:0000259" key="1">
    <source>
        <dbReference type="Pfam" id="PF02896"/>
    </source>
</evidence>
<dbReference type="InterPro" id="IPR023151">
    <property type="entry name" value="PEP_util_CS"/>
</dbReference>
<name>A0A0P1NX57_9BACT</name>
<proteinExistence type="predicted"/>
<dbReference type="InterPro" id="IPR050499">
    <property type="entry name" value="PEP-utilizing_PTS_enzyme"/>
</dbReference>
<dbReference type="InterPro" id="IPR015813">
    <property type="entry name" value="Pyrv/PenolPyrv_kinase-like_dom"/>
</dbReference>
<dbReference type="Gene3D" id="3.20.20.60">
    <property type="entry name" value="Phosphoenolpyruvate-binding domains"/>
    <property type="match status" value="1"/>
</dbReference>
<dbReference type="PANTHER" id="PTHR46244">
    <property type="entry name" value="PHOSPHOENOLPYRUVATE-PROTEIN PHOSPHOTRANSFERASE"/>
    <property type="match status" value="1"/>
</dbReference>
<dbReference type="PROSITE" id="PS00742">
    <property type="entry name" value="PEP_ENZYMES_2"/>
    <property type="match status" value="1"/>
</dbReference>
<feature type="domain" description="PEP-utilising enzyme C-terminal" evidence="1">
    <location>
        <begin position="1"/>
        <end position="104"/>
    </location>
</feature>
<accession>A0A0P1NX57</accession>
<dbReference type="Proteomes" id="UP000199197">
    <property type="component" value="Unassembled WGS sequence"/>
</dbReference>
<organism evidence="2 3">
    <name type="scientific">Candidatus Chryseopegocella kryptomonas</name>
    <dbReference type="NCBI Taxonomy" id="1633643"/>
    <lineage>
        <taxon>Bacteria</taxon>
        <taxon>Pseudomonadati</taxon>
        <taxon>Candidatus Kryptoniota</taxon>
        <taxon>Candidatus Chryseopegocella</taxon>
    </lineage>
</organism>
<dbReference type="InterPro" id="IPR000121">
    <property type="entry name" value="PEP_util_C"/>
</dbReference>
<dbReference type="PANTHER" id="PTHR46244:SF3">
    <property type="entry name" value="PHOSPHOENOLPYRUVATE-PROTEIN PHOSPHOTRANSFERASE"/>
    <property type="match status" value="1"/>
</dbReference>
<dbReference type="SUPFAM" id="SSF51621">
    <property type="entry name" value="Phosphoenolpyruvate/pyruvate domain"/>
    <property type="match status" value="1"/>
</dbReference>
<dbReference type="InterPro" id="IPR040442">
    <property type="entry name" value="Pyrv_kinase-like_dom_sf"/>
</dbReference>